<sequence>MLVYYHRIETQGETFKRNLLKRPLWSSGKVSALGPEGFQARNPIPQKIRLVLGILHVKSYVSGQMSSRWCGSSERECQIRCRPRHLTAAQNYDVCSKIALMLLLNRMLI</sequence>
<organism evidence="1 2">
    <name type="scientific">Araneus ventricosus</name>
    <name type="common">Orbweaver spider</name>
    <name type="synonym">Epeira ventricosa</name>
    <dbReference type="NCBI Taxonomy" id="182803"/>
    <lineage>
        <taxon>Eukaryota</taxon>
        <taxon>Metazoa</taxon>
        <taxon>Ecdysozoa</taxon>
        <taxon>Arthropoda</taxon>
        <taxon>Chelicerata</taxon>
        <taxon>Arachnida</taxon>
        <taxon>Araneae</taxon>
        <taxon>Araneomorphae</taxon>
        <taxon>Entelegynae</taxon>
        <taxon>Araneoidea</taxon>
        <taxon>Araneidae</taxon>
        <taxon>Araneus</taxon>
    </lineage>
</organism>
<protein>
    <submittedName>
        <fullName evidence="1">Uncharacterized protein</fullName>
    </submittedName>
</protein>
<evidence type="ECO:0000313" key="2">
    <source>
        <dbReference type="Proteomes" id="UP000499080"/>
    </source>
</evidence>
<dbReference type="EMBL" id="BGPR01000800">
    <property type="protein sequence ID" value="GBM35986.1"/>
    <property type="molecule type" value="Genomic_DNA"/>
</dbReference>
<accession>A0A4Y2F6H6</accession>
<dbReference type="AlphaFoldDB" id="A0A4Y2F6H6"/>
<keyword evidence="2" id="KW-1185">Reference proteome</keyword>
<gene>
    <name evidence="1" type="ORF">AVEN_78085_1</name>
</gene>
<comment type="caution">
    <text evidence="1">The sequence shown here is derived from an EMBL/GenBank/DDBJ whole genome shotgun (WGS) entry which is preliminary data.</text>
</comment>
<proteinExistence type="predicted"/>
<reference evidence="1 2" key="1">
    <citation type="journal article" date="2019" name="Sci. Rep.">
        <title>Orb-weaving spider Araneus ventricosus genome elucidates the spidroin gene catalogue.</title>
        <authorList>
            <person name="Kono N."/>
            <person name="Nakamura H."/>
            <person name="Ohtoshi R."/>
            <person name="Moran D.A.P."/>
            <person name="Shinohara A."/>
            <person name="Yoshida Y."/>
            <person name="Fujiwara M."/>
            <person name="Mori M."/>
            <person name="Tomita M."/>
            <person name="Arakawa K."/>
        </authorList>
    </citation>
    <scope>NUCLEOTIDE SEQUENCE [LARGE SCALE GENOMIC DNA]</scope>
</reference>
<name>A0A4Y2F6H6_ARAVE</name>
<evidence type="ECO:0000313" key="1">
    <source>
        <dbReference type="EMBL" id="GBM35986.1"/>
    </source>
</evidence>
<dbReference type="Proteomes" id="UP000499080">
    <property type="component" value="Unassembled WGS sequence"/>
</dbReference>